<gene>
    <name evidence="1" type="ORF">BN000_02741</name>
</gene>
<protein>
    <submittedName>
        <fullName evidence="1">Uncharacterized protein</fullName>
    </submittedName>
</protein>
<proteinExistence type="predicted"/>
<name>A0A0U1DD37_9MYCO</name>
<evidence type="ECO:0000313" key="1">
    <source>
        <dbReference type="EMBL" id="CQD12858.1"/>
    </source>
</evidence>
<accession>A0A0U1DD37</accession>
<keyword evidence="2" id="KW-1185">Reference proteome</keyword>
<dbReference type="EMBL" id="CTEC01000001">
    <property type="protein sequence ID" value="CQD12858.1"/>
    <property type="molecule type" value="Genomic_DNA"/>
</dbReference>
<reference evidence="2" key="1">
    <citation type="submission" date="2015-03" db="EMBL/GenBank/DDBJ databases">
        <authorList>
            <person name="Urmite Genomes"/>
        </authorList>
    </citation>
    <scope>NUCLEOTIDE SEQUENCE [LARGE SCALE GENOMIC DNA]</scope>
    <source>
        <strain evidence="2">CSUR P1344</strain>
    </source>
</reference>
<evidence type="ECO:0000313" key="2">
    <source>
        <dbReference type="Proteomes" id="UP000199601"/>
    </source>
</evidence>
<organism evidence="1 2">
    <name type="scientific">Mycobacterium europaeum</name>
    <dbReference type="NCBI Taxonomy" id="761804"/>
    <lineage>
        <taxon>Bacteria</taxon>
        <taxon>Bacillati</taxon>
        <taxon>Actinomycetota</taxon>
        <taxon>Actinomycetes</taxon>
        <taxon>Mycobacteriales</taxon>
        <taxon>Mycobacteriaceae</taxon>
        <taxon>Mycobacterium</taxon>
        <taxon>Mycobacterium simiae complex</taxon>
    </lineage>
</organism>
<dbReference type="AlphaFoldDB" id="A0A0U1DD37"/>
<sequence length="232" mass="24151" precursor="true">MTKTRPDVGVVLSATTASLVALAGIAATPLAHADSLDAIRGAVNGARAESTCPPLAYSGQLEAAAQELARLPNDAYERINPHGYQGATSGNLVRDDPTARATSELVAQERIPIHDCANKDFGVGMFRDGGADKSIVAVVLGKPAPPKAAPAPAPVPYQQFAKVIGGDADVFDIAHNDVPDPKTGVVAAKVGKLTNGSQVYIGVPCKDGWCQVNSNQIQRGYGFVEQSHLQFI</sequence>
<dbReference type="Proteomes" id="UP000199601">
    <property type="component" value="Unassembled WGS sequence"/>
</dbReference>
<dbReference type="RefSeq" id="WP_141659196.1">
    <property type="nucleotide sequence ID" value="NZ_CP157315.1"/>
</dbReference>
<dbReference type="OrthoDB" id="4632260at2"/>